<protein>
    <submittedName>
        <fullName evidence="2 4">Uncharacterized protein</fullName>
    </submittedName>
</protein>
<dbReference type="Proteomes" id="UP000272942">
    <property type="component" value="Unassembled WGS sequence"/>
</dbReference>
<proteinExistence type="predicted"/>
<keyword evidence="3" id="KW-1185">Reference proteome</keyword>
<accession>A0A183AKX8</accession>
<reference evidence="2 3" key="2">
    <citation type="submission" date="2018-11" db="EMBL/GenBank/DDBJ databases">
        <authorList>
            <consortium name="Pathogen Informatics"/>
        </authorList>
    </citation>
    <scope>NUCLEOTIDE SEQUENCE [LARGE SCALE GENOMIC DNA]</scope>
    <source>
        <strain evidence="2 3">Egypt</strain>
    </source>
</reference>
<organism evidence="4">
    <name type="scientific">Echinostoma caproni</name>
    <dbReference type="NCBI Taxonomy" id="27848"/>
    <lineage>
        <taxon>Eukaryota</taxon>
        <taxon>Metazoa</taxon>
        <taxon>Spiralia</taxon>
        <taxon>Lophotrochozoa</taxon>
        <taxon>Platyhelminthes</taxon>
        <taxon>Trematoda</taxon>
        <taxon>Digenea</taxon>
        <taxon>Plagiorchiida</taxon>
        <taxon>Echinostomata</taxon>
        <taxon>Echinostomatoidea</taxon>
        <taxon>Echinostomatidae</taxon>
        <taxon>Echinostoma</taxon>
    </lineage>
</organism>
<evidence type="ECO:0000256" key="1">
    <source>
        <dbReference type="SAM" id="MobiDB-lite"/>
    </source>
</evidence>
<dbReference type="EMBL" id="UZAN01044841">
    <property type="protein sequence ID" value="VDP81582.1"/>
    <property type="molecule type" value="Genomic_DNA"/>
</dbReference>
<evidence type="ECO:0000313" key="3">
    <source>
        <dbReference type="Proteomes" id="UP000272942"/>
    </source>
</evidence>
<evidence type="ECO:0000313" key="2">
    <source>
        <dbReference type="EMBL" id="VDP81582.1"/>
    </source>
</evidence>
<dbReference type="AlphaFoldDB" id="A0A183AKX8"/>
<name>A0A183AKX8_9TREM</name>
<gene>
    <name evidence="2" type="ORF">ECPE_LOCUS7613</name>
</gene>
<reference evidence="4" key="1">
    <citation type="submission" date="2016-06" db="UniProtKB">
        <authorList>
            <consortium name="WormBaseParasite"/>
        </authorList>
    </citation>
    <scope>IDENTIFICATION</scope>
</reference>
<feature type="region of interest" description="Disordered" evidence="1">
    <location>
        <begin position="132"/>
        <end position="156"/>
    </location>
</feature>
<feature type="compositionally biased region" description="Basic and acidic residues" evidence="1">
    <location>
        <begin position="147"/>
        <end position="156"/>
    </location>
</feature>
<dbReference type="WBParaSite" id="ECPE_0000762901-mRNA-1">
    <property type="protein sequence ID" value="ECPE_0000762901-mRNA-1"/>
    <property type="gene ID" value="ECPE_0000762901"/>
</dbReference>
<evidence type="ECO:0000313" key="4">
    <source>
        <dbReference type="WBParaSite" id="ECPE_0000762901-mRNA-1"/>
    </source>
</evidence>
<sequence>MNCAAPCYCCQCPSLKEEEPYPDMLRRELFGEYGQSGSPENCCNPQCAVVIPPRGNKKRAREQILPRKSIKPIRAIHKAKHRKKTKRLKMFLLPKTGIRLNTPSHHHAEDDDGCSGDADGCGDNECCGGHNDSGSGIDSSDGGGIYKDYHDDNYNN</sequence>